<evidence type="ECO:0000313" key="1">
    <source>
        <dbReference type="EMBL" id="NYE21606.1"/>
    </source>
</evidence>
<dbReference type="SUPFAM" id="SSF52266">
    <property type="entry name" value="SGNH hydrolase"/>
    <property type="match status" value="1"/>
</dbReference>
<name>A0A7Y9KLD2_9MICO</name>
<dbReference type="InterPro" id="IPR036514">
    <property type="entry name" value="SGNH_hydro_sf"/>
</dbReference>
<sequence length="119" mass="11999">SGSACIYIAENNMDWLNGVSVGVRNAMSAAATAADTVSAPHVIFVDPQTTFTGHNLCTGSGVSGINGLEFAVSPSEDPLVPGLGYVVNGAYASQTSVHPNGIGTQLYSDALEAALATTP</sequence>
<keyword evidence="2" id="KW-1185">Reference proteome</keyword>
<gene>
    <name evidence="1" type="ORF">BJ991_003634</name>
</gene>
<dbReference type="RefSeq" id="WP_218852979.1">
    <property type="nucleotide sequence ID" value="NZ_JACCBV010000001.1"/>
</dbReference>
<reference evidence="1 2" key="1">
    <citation type="submission" date="2020-07" db="EMBL/GenBank/DDBJ databases">
        <title>Sequencing the genomes of 1000 actinobacteria strains.</title>
        <authorList>
            <person name="Klenk H.-P."/>
        </authorList>
    </citation>
    <scope>NUCLEOTIDE SEQUENCE [LARGE SCALE GENOMIC DNA]</scope>
    <source>
        <strain evidence="1 2">DSM 24662</strain>
    </source>
</reference>
<protein>
    <submittedName>
        <fullName evidence="1">Uncharacterized protein</fullName>
    </submittedName>
</protein>
<dbReference type="Gene3D" id="3.40.50.1110">
    <property type="entry name" value="SGNH hydrolase"/>
    <property type="match status" value="1"/>
</dbReference>
<dbReference type="EMBL" id="JACCBV010000001">
    <property type="protein sequence ID" value="NYE21606.1"/>
    <property type="molecule type" value="Genomic_DNA"/>
</dbReference>
<accession>A0A7Y9KLD2</accession>
<dbReference type="AlphaFoldDB" id="A0A7Y9KLD2"/>
<feature type="non-terminal residue" evidence="1">
    <location>
        <position position="1"/>
    </location>
</feature>
<organism evidence="1 2">
    <name type="scientific">Microbacterium immunditiarum</name>
    <dbReference type="NCBI Taxonomy" id="337480"/>
    <lineage>
        <taxon>Bacteria</taxon>
        <taxon>Bacillati</taxon>
        <taxon>Actinomycetota</taxon>
        <taxon>Actinomycetes</taxon>
        <taxon>Micrococcales</taxon>
        <taxon>Microbacteriaceae</taxon>
        <taxon>Microbacterium</taxon>
    </lineage>
</organism>
<proteinExistence type="predicted"/>
<evidence type="ECO:0000313" key="2">
    <source>
        <dbReference type="Proteomes" id="UP000576969"/>
    </source>
</evidence>
<comment type="caution">
    <text evidence="1">The sequence shown here is derived from an EMBL/GenBank/DDBJ whole genome shotgun (WGS) entry which is preliminary data.</text>
</comment>
<dbReference type="Proteomes" id="UP000576969">
    <property type="component" value="Unassembled WGS sequence"/>
</dbReference>